<dbReference type="Proteomes" id="UP000440694">
    <property type="component" value="Unassembled WGS sequence"/>
</dbReference>
<dbReference type="AlphaFoldDB" id="A0A6I3KPG0"/>
<accession>A0A6I3KPG0</accession>
<name>A0A6I3KPG0_9HYPH</name>
<reference evidence="2 3" key="1">
    <citation type="submission" date="2019-11" db="EMBL/GenBank/DDBJ databases">
        <title>Identification of a novel strain.</title>
        <authorList>
            <person name="Xu Q."/>
            <person name="Wang G."/>
        </authorList>
    </citation>
    <scope>NUCLEOTIDE SEQUENCE [LARGE SCALE GENOMIC DNA]</scope>
    <source>
        <strain evidence="3">xq</strain>
    </source>
</reference>
<dbReference type="Pfam" id="PF04380">
    <property type="entry name" value="BMFP"/>
    <property type="match status" value="1"/>
</dbReference>
<evidence type="ECO:0000313" key="3">
    <source>
        <dbReference type="Proteomes" id="UP000440694"/>
    </source>
</evidence>
<dbReference type="InterPro" id="IPR007475">
    <property type="entry name" value="UbiK"/>
</dbReference>
<organism evidence="2 3">
    <name type="scientific">Hyphomicrobium album</name>
    <dbReference type="NCBI Taxonomy" id="2665159"/>
    <lineage>
        <taxon>Bacteria</taxon>
        <taxon>Pseudomonadati</taxon>
        <taxon>Pseudomonadota</taxon>
        <taxon>Alphaproteobacteria</taxon>
        <taxon>Hyphomicrobiales</taxon>
        <taxon>Hyphomicrobiaceae</taxon>
        <taxon>Hyphomicrobium</taxon>
    </lineage>
</organism>
<evidence type="ECO:0000313" key="2">
    <source>
        <dbReference type="EMBL" id="MTD95682.1"/>
    </source>
</evidence>
<comment type="caution">
    <text evidence="2">The sequence shown here is derived from an EMBL/GenBank/DDBJ whole genome shotgun (WGS) entry which is preliminary data.</text>
</comment>
<protein>
    <submittedName>
        <fullName evidence="2">Accessory factor UbiK family protein</fullName>
    </submittedName>
</protein>
<dbReference type="RefSeq" id="WP_154740199.1">
    <property type="nucleotide sequence ID" value="NZ_WMBQ01000002.1"/>
</dbReference>
<dbReference type="EMBL" id="WMBQ01000002">
    <property type="protein sequence ID" value="MTD95682.1"/>
    <property type="molecule type" value="Genomic_DNA"/>
</dbReference>
<sequence>MTQTTNRFLDEFAKLMTDAAGAADGLRKEAETFFKAQGEKVLRDMDVVRREEFEAVKAMTEKARAENERLEARILALETQLAQRGTA</sequence>
<feature type="coiled-coil region" evidence="1">
    <location>
        <begin position="48"/>
        <end position="80"/>
    </location>
</feature>
<keyword evidence="3" id="KW-1185">Reference proteome</keyword>
<proteinExistence type="predicted"/>
<evidence type="ECO:0000256" key="1">
    <source>
        <dbReference type="SAM" id="Coils"/>
    </source>
</evidence>
<keyword evidence="1" id="KW-0175">Coiled coil</keyword>
<gene>
    <name evidence="2" type="ORF">GIW81_15185</name>
</gene>